<dbReference type="HOGENOM" id="CLU_2651539_0_0_3"/>
<name>Q7VAE4_PROMA</name>
<dbReference type="InterPro" id="IPR010985">
    <property type="entry name" value="Ribbon_hlx_hlx"/>
</dbReference>
<reference evidence="1 2" key="1">
    <citation type="journal article" date="2003" name="Proc. Natl. Acad. Sci. U.S.A.">
        <title>Genome sequence of the cyanobacterium Prochlorococcus marinus SS120, a nearly minimal oxyphototrophic genome.</title>
        <authorList>
            <person name="Dufresne A."/>
            <person name="Salanoubat M."/>
            <person name="Partensky F."/>
            <person name="Artiguenave F."/>
            <person name="Axmann I.M."/>
            <person name="Barbe V."/>
            <person name="Duprat S."/>
            <person name="Galperin M.Y."/>
            <person name="Koonin E.V."/>
            <person name="Le Gall F."/>
            <person name="Makarova K.S."/>
            <person name="Ostrowski M."/>
            <person name="Oztas S."/>
            <person name="Robert C."/>
            <person name="Rogozin I.B."/>
            <person name="Scanlan D.J."/>
            <person name="Tandeau de Marsac N."/>
            <person name="Weissenbach J."/>
            <person name="Wincker P."/>
            <person name="Wolf Y.I."/>
            <person name="Hess W.R."/>
        </authorList>
    </citation>
    <scope>NUCLEOTIDE SEQUENCE [LARGE SCALE GENOMIC DNA]</scope>
    <source>
        <strain evidence="2">SARG / CCMP1375 / SS120</strain>
    </source>
</reference>
<dbReference type="EMBL" id="AE017126">
    <property type="protein sequence ID" value="AAQ00564.1"/>
    <property type="molecule type" value="Genomic_DNA"/>
</dbReference>
<dbReference type="SUPFAM" id="SSF47598">
    <property type="entry name" value="Ribbon-helix-helix"/>
    <property type="match status" value="1"/>
</dbReference>
<dbReference type="AlphaFoldDB" id="Q7VAE4"/>
<dbReference type="PATRIC" id="fig|167539.5.peg.1597"/>
<sequence length="76" mass="8459">MATTRTQLNINIEPELMEQLKRVAISSGQTISAFVSETISNKLENDSPKGIESRILSVEQRLKSVEEKCFSSISES</sequence>
<dbReference type="Proteomes" id="UP000001420">
    <property type="component" value="Chromosome"/>
</dbReference>
<evidence type="ECO:0008006" key="3">
    <source>
        <dbReference type="Google" id="ProtNLM"/>
    </source>
</evidence>
<dbReference type="EnsemblBacteria" id="AAQ00564">
    <property type="protein sequence ID" value="AAQ00564"/>
    <property type="gene ID" value="Pro_1520"/>
</dbReference>
<dbReference type="KEGG" id="pma:Pro_1520"/>
<organism evidence="1 2">
    <name type="scientific">Prochlorococcus marinus (strain SARG / CCMP1375 / SS120)</name>
    <dbReference type="NCBI Taxonomy" id="167539"/>
    <lineage>
        <taxon>Bacteria</taxon>
        <taxon>Bacillati</taxon>
        <taxon>Cyanobacteriota</taxon>
        <taxon>Cyanophyceae</taxon>
        <taxon>Synechococcales</taxon>
        <taxon>Prochlorococcaceae</taxon>
        <taxon>Prochlorococcus</taxon>
    </lineage>
</organism>
<accession>Q7VAE4</accession>
<protein>
    <recommendedName>
        <fullName evidence="3">CopG-like ribbon-helix-helix domain-containing protein</fullName>
    </recommendedName>
</protein>
<dbReference type="GO" id="GO:0006355">
    <property type="term" value="P:regulation of DNA-templated transcription"/>
    <property type="evidence" value="ECO:0007669"/>
    <property type="project" value="InterPro"/>
</dbReference>
<evidence type="ECO:0000313" key="1">
    <source>
        <dbReference type="EMBL" id="AAQ00564.1"/>
    </source>
</evidence>
<keyword evidence="2" id="KW-1185">Reference proteome</keyword>
<proteinExistence type="predicted"/>
<evidence type="ECO:0000313" key="2">
    <source>
        <dbReference type="Proteomes" id="UP000001420"/>
    </source>
</evidence>
<gene>
    <name evidence="1" type="ordered locus">Pro_1520</name>
</gene>